<evidence type="ECO:0000313" key="1">
    <source>
        <dbReference type="EMBL" id="ROR96724.1"/>
    </source>
</evidence>
<accession>A0A3N2DB94</accession>
<dbReference type="RefSeq" id="WP_148059564.1">
    <property type="nucleotide sequence ID" value="NZ_RKHQ01000001.1"/>
</dbReference>
<evidence type="ECO:0000313" key="2">
    <source>
        <dbReference type="Proteomes" id="UP000275356"/>
    </source>
</evidence>
<proteinExistence type="predicted"/>
<dbReference type="Proteomes" id="UP000275356">
    <property type="component" value="Unassembled WGS sequence"/>
</dbReference>
<dbReference type="AlphaFoldDB" id="A0A3N2DB94"/>
<organism evidence="1 2">
    <name type="scientific">Salana multivorans</name>
    <dbReference type="NCBI Taxonomy" id="120377"/>
    <lineage>
        <taxon>Bacteria</taxon>
        <taxon>Bacillati</taxon>
        <taxon>Actinomycetota</taxon>
        <taxon>Actinomycetes</taxon>
        <taxon>Micrococcales</taxon>
        <taxon>Beutenbergiaceae</taxon>
        <taxon>Salana</taxon>
    </lineage>
</organism>
<name>A0A3N2DB94_9MICO</name>
<sequence length="193" mass="18314">MPGAGAGRWAGPPAGDGGNLPVLGCVDHGMPSFLARPPATRSAAPANRVSARLGAVLAGTAVALTLGGCAIGDAVGEKVSSEADKAVTAATCAVVTPLVDGIANQVDAAVKEIEADPAAARAALEDARAAVVGAAATGGEGVGGLVAPIESAIDELIALAEKAEAGTAVDDADRTGAAQAVSSALDGLVTACA</sequence>
<protein>
    <submittedName>
        <fullName evidence="1">Uncharacterized protein</fullName>
    </submittedName>
</protein>
<keyword evidence="2" id="KW-1185">Reference proteome</keyword>
<reference evidence="1 2" key="1">
    <citation type="submission" date="2018-11" db="EMBL/GenBank/DDBJ databases">
        <title>Sequencing the genomes of 1000 actinobacteria strains.</title>
        <authorList>
            <person name="Klenk H.-P."/>
        </authorList>
    </citation>
    <scope>NUCLEOTIDE SEQUENCE [LARGE SCALE GENOMIC DNA]</scope>
    <source>
        <strain evidence="1 2">DSM 13521</strain>
    </source>
</reference>
<dbReference type="EMBL" id="RKHQ01000001">
    <property type="protein sequence ID" value="ROR96724.1"/>
    <property type="molecule type" value="Genomic_DNA"/>
</dbReference>
<comment type="caution">
    <text evidence="1">The sequence shown here is derived from an EMBL/GenBank/DDBJ whole genome shotgun (WGS) entry which is preliminary data.</text>
</comment>
<gene>
    <name evidence="1" type="ORF">EDD28_1315</name>
</gene>